<dbReference type="InterPro" id="IPR036097">
    <property type="entry name" value="HisK_dim/P_sf"/>
</dbReference>
<comment type="caution">
    <text evidence="15">The sequence shown here is derived from an EMBL/GenBank/DDBJ whole genome shotgun (WGS) entry which is preliminary data.</text>
</comment>
<comment type="catalytic activity">
    <reaction evidence="1">
        <text>ATP + protein L-histidine = ADP + protein N-phospho-L-histidine.</text>
        <dbReference type="EC" id="2.7.13.3"/>
    </reaction>
</comment>
<dbReference type="SUPFAM" id="SSF55874">
    <property type="entry name" value="ATPase domain of HSP90 chaperone/DNA topoisomerase II/histidine kinase"/>
    <property type="match status" value="1"/>
</dbReference>
<dbReference type="CDD" id="cd00075">
    <property type="entry name" value="HATPase"/>
    <property type="match status" value="1"/>
</dbReference>
<dbReference type="SMART" id="SM00387">
    <property type="entry name" value="HATPase_c"/>
    <property type="match status" value="1"/>
</dbReference>
<dbReference type="CDD" id="cd06225">
    <property type="entry name" value="HAMP"/>
    <property type="match status" value="1"/>
</dbReference>
<evidence type="ECO:0000256" key="10">
    <source>
        <dbReference type="ARBA" id="ARBA00023136"/>
    </source>
</evidence>
<evidence type="ECO:0000313" key="15">
    <source>
        <dbReference type="EMBL" id="MDM0046887.1"/>
    </source>
</evidence>
<reference evidence="15" key="1">
    <citation type="submission" date="2023-06" db="EMBL/GenBank/DDBJ databases">
        <authorList>
            <person name="Jiang Y."/>
            <person name="Liu Q."/>
        </authorList>
    </citation>
    <scope>NUCLEOTIDE SEQUENCE</scope>
    <source>
        <strain evidence="15">CGMCC 1.12089</strain>
    </source>
</reference>
<keyword evidence="4" id="KW-0597">Phosphoprotein</keyword>
<evidence type="ECO:0000256" key="7">
    <source>
        <dbReference type="ARBA" id="ARBA00022777"/>
    </source>
</evidence>
<dbReference type="PROSITE" id="PS50109">
    <property type="entry name" value="HIS_KIN"/>
    <property type="match status" value="1"/>
</dbReference>
<gene>
    <name evidence="15" type="ORF">QTH91_20515</name>
</gene>
<dbReference type="RefSeq" id="WP_286662196.1">
    <property type="nucleotide sequence ID" value="NZ_JASZYV010000005.1"/>
</dbReference>
<keyword evidence="6 12" id="KW-0812">Transmembrane</keyword>
<dbReference type="SUPFAM" id="SSF158472">
    <property type="entry name" value="HAMP domain-like"/>
    <property type="match status" value="1"/>
</dbReference>
<sequence>MVHQRARQLAWRRRWRHSLRLRLVTLFLILALAMAAAFVMGMRGVFASGWRDVGIPLVGDYVSRLAAEVGDPPSIERARALSERLPISVRITGPRINWDSHPEPIGMDDGWERNKRDLLTRTTSDGHRIRFGLGPMPWERGPGRVVWLTLGMLLLFELAAYAIVRRLLRPLDDIGAGAERFGRGQFDEPIPIRRNDELGDLGERINTMARDIHAMLDAKRGLLLALSHELRSPLTRARLNAELLPANAEGEAERAALLRDLNLMRDLISDLLESERLSSPHAALVREPLDMAAVVREAVAGLPQGDTVRLRLAIDLPAVSVDRTRMRLLLRNMIDNALRHGGLAAGAAQPPEVTLRRVSPSAGDPGQDMLEIEVRDYGPGVEEAQIARLAEPFYRSDAARARATGGVGLGMYLCSLVAQAHGGSFTLRNAHPGLSVVVRLSLAQPAGMPSAPTMRVGFPPANVKRQETPT</sequence>
<dbReference type="EMBL" id="JASZYV010000005">
    <property type="protein sequence ID" value="MDM0046887.1"/>
    <property type="molecule type" value="Genomic_DNA"/>
</dbReference>
<dbReference type="InterPro" id="IPR005467">
    <property type="entry name" value="His_kinase_dom"/>
</dbReference>
<accession>A0ABT7NG33</accession>
<keyword evidence="10 12" id="KW-0472">Membrane</keyword>
<organism evidence="15 16">
    <name type="scientific">Variovorax dokdonensis</name>
    <dbReference type="NCBI Taxonomy" id="344883"/>
    <lineage>
        <taxon>Bacteria</taxon>
        <taxon>Pseudomonadati</taxon>
        <taxon>Pseudomonadota</taxon>
        <taxon>Betaproteobacteria</taxon>
        <taxon>Burkholderiales</taxon>
        <taxon>Comamonadaceae</taxon>
        <taxon>Variovorax</taxon>
    </lineage>
</organism>
<feature type="domain" description="HAMP" evidence="14">
    <location>
        <begin position="165"/>
        <end position="217"/>
    </location>
</feature>
<evidence type="ECO:0000256" key="3">
    <source>
        <dbReference type="ARBA" id="ARBA00012438"/>
    </source>
</evidence>
<dbReference type="Pfam" id="PF00512">
    <property type="entry name" value="HisKA"/>
    <property type="match status" value="1"/>
</dbReference>
<evidence type="ECO:0000256" key="4">
    <source>
        <dbReference type="ARBA" id="ARBA00022553"/>
    </source>
</evidence>
<evidence type="ECO:0000259" key="13">
    <source>
        <dbReference type="PROSITE" id="PS50109"/>
    </source>
</evidence>
<evidence type="ECO:0000256" key="8">
    <source>
        <dbReference type="ARBA" id="ARBA00022989"/>
    </source>
</evidence>
<dbReference type="InterPro" id="IPR003660">
    <property type="entry name" value="HAMP_dom"/>
</dbReference>
<evidence type="ECO:0000256" key="2">
    <source>
        <dbReference type="ARBA" id="ARBA00004370"/>
    </source>
</evidence>
<evidence type="ECO:0000256" key="6">
    <source>
        <dbReference type="ARBA" id="ARBA00022692"/>
    </source>
</evidence>
<evidence type="ECO:0000256" key="9">
    <source>
        <dbReference type="ARBA" id="ARBA00023012"/>
    </source>
</evidence>
<keyword evidence="7 15" id="KW-0418">Kinase</keyword>
<keyword evidence="8 12" id="KW-1133">Transmembrane helix</keyword>
<evidence type="ECO:0000256" key="12">
    <source>
        <dbReference type="SAM" id="Phobius"/>
    </source>
</evidence>
<protein>
    <recommendedName>
        <fullName evidence="3">histidine kinase</fullName>
        <ecNumber evidence="3">2.7.13.3</ecNumber>
    </recommendedName>
</protein>
<dbReference type="Pfam" id="PF02518">
    <property type="entry name" value="HATPase_c"/>
    <property type="match status" value="1"/>
</dbReference>
<dbReference type="Pfam" id="PF00672">
    <property type="entry name" value="HAMP"/>
    <property type="match status" value="1"/>
</dbReference>
<dbReference type="Gene3D" id="1.10.287.130">
    <property type="match status" value="1"/>
</dbReference>
<feature type="region of interest" description="Disordered" evidence="11">
    <location>
        <begin position="449"/>
        <end position="470"/>
    </location>
</feature>
<keyword evidence="9" id="KW-0902">Two-component regulatory system</keyword>
<keyword evidence="16" id="KW-1185">Reference proteome</keyword>
<dbReference type="Gene3D" id="3.30.565.10">
    <property type="entry name" value="Histidine kinase-like ATPase, C-terminal domain"/>
    <property type="match status" value="1"/>
</dbReference>
<dbReference type="Proteomes" id="UP001174908">
    <property type="component" value="Unassembled WGS sequence"/>
</dbReference>
<evidence type="ECO:0000256" key="11">
    <source>
        <dbReference type="SAM" id="MobiDB-lite"/>
    </source>
</evidence>
<dbReference type="SMART" id="SM00304">
    <property type="entry name" value="HAMP"/>
    <property type="match status" value="1"/>
</dbReference>
<evidence type="ECO:0000259" key="14">
    <source>
        <dbReference type="PROSITE" id="PS50885"/>
    </source>
</evidence>
<dbReference type="InterPro" id="IPR036890">
    <property type="entry name" value="HATPase_C_sf"/>
</dbReference>
<name>A0ABT7NG33_9BURK</name>
<keyword evidence="5" id="KW-0808">Transferase</keyword>
<dbReference type="InterPro" id="IPR003661">
    <property type="entry name" value="HisK_dim/P_dom"/>
</dbReference>
<dbReference type="PANTHER" id="PTHR45436">
    <property type="entry name" value="SENSOR HISTIDINE KINASE YKOH"/>
    <property type="match status" value="1"/>
</dbReference>
<feature type="transmembrane region" description="Helical" evidence="12">
    <location>
        <begin position="21"/>
        <end position="42"/>
    </location>
</feature>
<dbReference type="SUPFAM" id="SSF47384">
    <property type="entry name" value="Homodimeric domain of signal transducing histidine kinase"/>
    <property type="match status" value="1"/>
</dbReference>
<dbReference type="InterPro" id="IPR050428">
    <property type="entry name" value="TCS_sensor_his_kinase"/>
</dbReference>
<dbReference type="CDD" id="cd00082">
    <property type="entry name" value="HisKA"/>
    <property type="match status" value="1"/>
</dbReference>
<dbReference type="InterPro" id="IPR004358">
    <property type="entry name" value="Sig_transdc_His_kin-like_C"/>
</dbReference>
<dbReference type="PRINTS" id="PR00344">
    <property type="entry name" value="BCTRLSENSOR"/>
</dbReference>
<comment type="subcellular location">
    <subcellularLocation>
        <location evidence="2">Membrane</location>
    </subcellularLocation>
</comment>
<dbReference type="PANTHER" id="PTHR45436:SF5">
    <property type="entry name" value="SENSOR HISTIDINE KINASE TRCS"/>
    <property type="match status" value="1"/>
</dbReference>
<feature type="domain" description="Histidine kinase" evidence="13">
    <location>
        <begin position="225"/>
        <end position="444"/>
    </location>
</feature>
<evidence type="ECO:0000256" key="5">
    <source>
        <dbReference type="ARBA" id="ARBA00022679"/>
    </source>
</evidence>
<dbReference type="InterPro" id="IPR003594">
    <property type="entry name" value="HATPase_dom"/>
</dbReference>
<proteinExistence type="predicted"/>
<dbReference type="PROSITE" id="PS50885">
    <property type="entry name" value="HAMP"/>
    <property type="match status" value="1"/>
</dbReference>
<dbReference type="SMART" id="SM00388">
    <property type="entry name" value="HisKA"/>
    <property type="match status" value="1"/>
</dbReference>
<dbReference type="Gene3D" id="6.10.340.10">
    <property type="match status" value="1"/>
</dbReference>
<evidence type="ECO:0000256" key="1">
    <source>
        <dbReference type="ARBA" id="ARBA00000085"/>
    </source>
</evidence>
<dbReference type="EC" id="2.7.13.3" evidence="3"/>
<dbReference type="GO" id="GO:0016301">
    <property type="term" value="F:kinase activity"/>
    <property type="evidence" value="ECO:0007669"/>
    <property type="project" value="UniProtKB-KW"/>
</dbReference>
<evidence type="ECO:0000313" key="16">
    <source>
        <dbReference type="Proteomes" id="UP001174908"/>
    </source>
</evidence>